<dbReference type="SMART" id="SM00028">
    <property type="entry name" value="TPR"/>
    <property type="match status" value="9"/>
</dbReference>
<evidence type="ECO:0000256" key="1">
    <source>
        <dbReference type="ARBA" id="ARBA00022737"/>
    </source>
</evidence>
<dbReference type="InterPro" id="IPR002201">
    <property type="entry name" value="Glyco_trans_9"/>
</dbReference>
<dbReference type="EMBL" id="VWPK01000021">
    <property type="protein sequence ID" value="KAA5611367.1"/>
    <property type="molecule type" value="Genomic_DNA"/>
</dbReference>
<keyword evidence="2 3" id="KW-0802">TPR repeat</keyword>
<sequence length="702" mass="75782">MADFPTGPIRSFARTDLRPCRESAVFFGMATRNRLDGAVGTGLSSFAKYGGEKYAGMDDRRSRMQRKGAAMARPAAPAGPAAFAEALRHHQAGRLEEAERCYGLVLAVAPRHADTLHLLGLLAGQTGRPGRAIELIRAAIAINPRAPVYHCNLGRVLSHERRQDEAVACFHRALALRPDDPETQAGLGIALAGLGRREEAIASYRRALALRPGDPETLTNLGAALHEQGRPEEGIACCRQAIAARSDFPEAHNNLGIALAGLGRREEAAASYRRALALRPDFPGALTNLGAVLVAQGRLEEGIDCHGRALALRPDFPEALGNLGSALKEQGRLDEAVASFCRALTLRPDDPDMLSNLGTALLRLRRLREAESCFRAAIGLRPEHVYAHFHLALALLALGELAEGWGEYEWRWRTPLQAEAGKRHHGARPQWTGESAAGRTLLVWAEQGLGDTLQFCRYVPLAAARGARVVVTAPKPLLRLLRSVDGVEAVLAQDEALPPFDLHCPMLSLPRALGTTLATIPAPASYLRADPERVAAWRRRLAAMARGPGIGLVWAGNPRSHIPELSAVDARRSLSPELLAPVLAVPGWHFLSLQKTGPAAPAALPLTNLMAEMEDFADTAALVATLDLVISVDTAVAHLAGALGRPVWLLDRFDACWRWLDGRRDSPWYPGLRIYRQPRPGDWESVIAEVAAALACRPVAAA</sequence>
<protein>
    <submittedName>
        <fullName evidence="4">Tetratricopeptide repeat protein</fullName>
    </submittedName>
</protein>
<evidence type="ECO:0000256" key="3">
    <source>
        <dbReference type="PROSITE-ProRule" id="PRU00339"/>
    </source>
</evidence>
<organism evidence="4 5">
    <name type="scientific">Rhodovastum atsumiense</name>
    <dbReference type="NCBI Taxonomy" id="504468"/>
    <lineage>
        <taxon>Bacteria</taxon>
        <taxon>Pseudomonadati</taxon>
        <taxon>Pseudomonadota</taxon>
        <taxon>Alphaproteobacteria</taxon>
        <taxon>Acetobacterales</taxon>
        <taxon>Acetobacteraceae</taxon>
        <taxon>Rhodovastum</taxon>
    </lineage>
</organism>
<dbReference type="PANTHER" id="PTHR44809:SF1">
    <property type="entry name" value="PROTEIN O-MANNOSYL-TRANSFERASE TMTC1"/>
    <property type="match status" value="1"/>
</dbReference>
<gene>
    <name evidence="4" type="ORF">F1189_14600</name>
</gene>
<dbReference type="OrthoDB" id="9778733at2"/>
<feature type="repeat" description="TPR" evidence="3">
    <location>
        <begin position="147"/>
        <end position="180"/>
    </location>
</feature>
<feature type="repeat" description="TPR" evidence="3">
    <location>
        <begin position="249"/>
        <end position="282"/>
    </location>
</feature>
<comment type="caution">
    <text evidence="4">The sequence shown here is derived from an EMBL/GenBank/DDBJ whole genome shotgun (WGS) entry which is preliminary data.</text>
</comment>
<proteinExistence type="predicted"/>
<feature type="repeat" description="TPR" evidence="3">
    <location>
        <begin position="317"/>
        <end position="350"/>
    </location>
</feature>
<dbReference type="SUPFAM" id="SSF53756">
    <property type="entry name" value="UDP-Glycosyltransferase/glycogen phosphorylase"/>
    <property type="match status" value="1"/>
</dbReference>
<dbReference type="InterPro" id="IPR013105">
    <property type="entry name" value="TPR_2"/>
</dbReference>
<name>A0A5M6IU37_9PROT</name>
<evidence type="ECO:0000313" key="5">
    <source>
        <dbReference type="Proteomes" id="UP000325255"/>
    </source>
</evidence>
<feature type="repeat" description="TPR" evidence="3">
    <location>
        <begin position="283"/>
        <end position="316"/>
    </location>
</feature>
<keyword evidence="5" id="KW-1185">Reference proteome</keyword>
<dbReference type="PROSITE" id="PS50005">
    <property type="entry name" value="TPR"/>
    <property type="match status" value="6"/>
</dbReference>
<dbReference type="Pfam" id="PF01075">
    <property type="entry name" value="Glyco_transf_9"/>
    <property type="match status" value="1"/>
</dbReference>
<dbReference type="Proteomes" id="UP000325255">
    <property type="component" value="Unassembled WGS sequence"/>
</dbReference>
<dbReference type="Pfam" id="PF13424">
    <property type="entry name" value="TPR_12"/>
    <property type="match status" value="1"/>
</dbReference>
<evidence type="ECO:0000256" key="2">
    <source>
        <dbReference type="ARBA" id="ARBA00022803"/>
    </source>
</evidence>
<dbReference type="Pfam" id="PF13432">
    <property type="entry name" value="TPR_16"/>
    <property type="match status" value="2"/>
</dbReference>
<dbReference type="Pfam" id="PF13414">
    <property type="entry name" value="TPR_11"/>
    <property type="match status" value="1"/>
</dbReference>
<dbReference type="SUPFAM" id="SSF48452">
    <property type="entry name" value="TPR-like"/>
    <property type="match status" value="2"/>
</dbReference>
<dbReference type="Pfam" id="PF07719">
    <property type="entry name" value="TPR_2"/>
    <property type="match status" value="2"/>
</dbReference>
<dbReference type="GO" id="GO:0016757">
    <property type="term" value="F:glycosyltransferase activity"/>
    <property type="evidence" value="ECO:0007669"/>
    <property type="project" value="InterPro"/>
</dbReference>
<dbReference type="InterPro" id="IPR011990">
    <property type="entry name" value="TPR-like_helical_dom_sf"/>
</dbReference>
<evidence type="ECO:0000313" key="4">
    <source>
        <dbReference type="EMBL" id="KAA5611367.1"/>
    </source>
</evidence>
<dbReference type="Gene3D" id="3.40.50.2000">
    <property type="entry name" value="Glycogen Phosphorylase B"/>
    <property type="match status" value="1"/>
</dbReference>
<dbReference type="InterPro" id="IPR052943">
    <property type="entry name" value="TMTC_O-mannosyl-trnsfr"/>
</dbReference>
<feature type="repeat" description="TPR" evidence="3">
    <location>
        <begin position="351"/>
        <end position="384"/>
    </location>
</feature>
<dbReference type="AlphaFoldDB" id="A0A5M6IU37"/>
<keyword evidence="1" id="KW-0677">Repeat</keyword>
<dbReference type="Gene3D" id="1.25.40.10">
    <property type="entry name" value="Tetratricopeptide repeat domain"/>
    <property type="match status" value="4"/>
</dbReference>
<accession>A0A5M6IU37</accession>
<feature type="repeat" description="TPR" evidence="3">
    <location>
        <begin position="181"/>
        <end position="214"/>
    </location>
</feature>
<reference evidence="4 5" key="1">
    <citation type="submission" date="2019-09" db="EMBL/GenBank/DDBJ databases">
        <title>Genome sequence of Rhodovastum atsumiense, a diverse member of the Acetobacteraceae family of non-sulfur purple photosynthetic bacteria.</title>
        <authorList>
            <person name="Meyer T."/>
            <person name="Kyndt J."/>
        </authorList>
    </citation>
    <scope>NUCLEOTIDE SEQUENCE [LARGE SCALE GENOMIC DNA]</scope>
    <source>
        <strain evidence="4 5">DSM 21279</strain>
    </source>
</reference>
<dbReference type="PROSITE" id="PS50293">
    <property type="entry name" value="TPR_REGION"/>
    <property type="match status" value="2"/>
</dbReference>
<dbReference type="InterPro" id="IPR019734">
    <property type="entry name" value="TPR_rpt"/>
</dbReference>
<dbReference type="PANTHER" id="PTHR44809">
    <property type="match status" value="1"/>
</dbReference>